<evidence type="ECO:0008006" key="2">
    <source>
        <dbReference type="Google" id="ProtNLM"/>
    </source>
</evidence>
<sequence length="290" mass="31795">MPLKSLEPSLLDYKSVQAGQINNTLEQEKVNINEIDKQRQDAAYRKSKPTVTEGAKVALGSAAVEGATALYFAIAKKRKAGKRFAEFDENDWREITGETGIAFTKGGIRGLTLYGLTNFTATPASVANALVTTAFSIAEQAHLLRMKEITEVEFIENSEMLCLDAAVSAFSSYAGQVLIPVPILGAVIGNTVGTVMYKVAKDSLSEREQMLVNEYVNSIGEQGNRLSEEYQQLVEISTKNMVIYMELLEQAFSADIETALVGSVELAKKMGVPTEELLDSHEKITQYFML</sequence>
<name>A0A644XWG9_9ZZZZ</name>
<proteinExistence type="predicted"/>
<gene>
    <name evidence="1" type="ORF">SDC9_66438</name>
</gene>
<evidence type="ECO:0000313" key="1">
    <source>
        <dbReference type="EMBL" id="MPM20011.1"/>
    </source>
</evidence>
<reference evidence="1" key="1">
    <citation type="submission" date="2019-08" db="EMBL/GenBank/DDBJ databases">
        <authorList>
            <person name="Kucharzyk K."/>
            <person name="Murdoch R.W."/>
            <person name="Higgins S."/>
            <person name="Loffler F."/>
        </authorList>
    </citation>
    <scope>NUCLEOTIDE SEQUENCE</scope>
</reference>
<comment type="caution">
    <text evidence="1">The sequence shown here is derived from an EMBL/GenBank/DDBJ whole genome shotgun (WGS) entry which is preliminary data.</text>
</comment>
<dbReference type="EMBL" id="VSSQ01003291">
    <property type="protein sequence ID" value="MPM20011.1"/>
    <property type="molecule type" value="Genomic_DNA"/>
</dbReference>
<dbReference type="AlphaFoldDB" id="A0A644XWG9"/>
<protein>
    <recommendedName>
        <fullName evidence="2">EcsC protein family protein</fullName>
    </recommendedName>
</protein>
<accession>A0A644XWG9</accession>
<organism evidence="1">
    <name type="scientific">bioreactor metagenome</name>
    <dbReference type="NCBI Taxonomy" id="1076179"/>
    <lineage>
        <taxon>unclassified sequences</taxon>
        <taxon>metagenomes</taxon>
        <taxon>ecological metagenomes</taxon>
    </lineage>
</organism>